<dbReference type="Pfam" id="PF20594">
    <property type="entry name" value="DUF6794"/>
    <property type="match status" value="1"/>
</dbReference>
<evidence type="ECO:0000259" key="1">
    <source>
        <dbReference type="Pfam" id="PF20594"/>
    </source>
</evidence>
<accession>A0A1R4HH35</accession>
<feature type="domain" description="DUF6794" evidence="1">
    <location>
        <begin position="16"/>
        <end position="94"/>
    </location>
</feature>
<dbReference type="Proteomes" id="UP000195667">
    <property type="component" value="Unassembled WGS sequence"/>
</dbReference>
<sequence length="103" mass="11373">MAKNWKDHSQQSFQQPETSADAVNQLMTILEGEHKLAIAAMKNDKLINLHFSLGVMIRNAFGLHEPDSPLLASCGTVHPDDASDGIVQALWNRLRSSPETQAH</sequence>
<dbReference type="InterPro" id="IPR046744">
    <property type="entry name" value="DUF6794"/>
</dbReference>
<gene>
    <name evidence="2" type="ORF">CRENPOLYSF1_700005</name>
</gene>
<dbReference type="EMBL" id="FUKI01000149">
    <property type="protein sequence ID" value="SJM95527.1"/>
    <property type="molecule type" value="Genomic_DNA"/>
</dbReference>
<name>A0A1R4HH35_9GAMM</name>
<organism evidence="2 3">
    <name type="scientific">Crenothrix polyspora</name>
    <dbReference type="NCBI Taxonomy" id="360316"/>
    <lineage>
        <taxon>Bacteria</taxon>
        <taxon>Pseudomonadati</taxon>
        <taxon>Pseudomonadota</taxon>
        <taxon>Gammaproteobacteria</taxon>
        <taxon>Methylococcales</taxon>
        <taxon>Crenotrichaceae</taxon>
        <taxon>Crenothrix</taxon>
    </lineage>
</organism>
<evidence type="ECO:0000313" key="3">
    <source>
        <dbReference type="Proteomes" id="UP000195667"/>
    </source>
</evidence>
<dbReference type="OrthoDB" id="8781471at2"/>
<reference evidence="3" key="1">
    <citation type="submission" date="2017-02" db="EMBL/GenBank/DDBJ databases">
        <authorList>
            <person name="Daims H."/>
        </authorList>
    </citation>
    <scope>NUCLEOTIDE SEQUENCE [LARGE SCALE GENOMIC DNA]</scope>
</reference>
<protein>
    <recommendedName>
        <fullName evidence="1">DUF6794 domain-containing protein</fullName>
    </recommendedName>
</protein>
<keyword evidence="3" id="KW-1185">Reference proteome</keyword>
<dbReference type="AlphaFoldDB" id="A0A1R4HH35"/>
<dbReference type="RefSeq" id="WP_087144833.1">
    <property type="nucleotide sequence ID" value="NZ_FUKI01000149.1"/>
</dbReference>
<evidence type="ECO:0000313" key="2">
    <source>
        <dbReference type="EMBL" id="SJM95527.1"/>
    </source>
</evidence>
<proteinExistence type="predicted"/>